<protein>
    <submittedName>
        <fullName evidence="8">Predicted flavoprotein CzcO associated with the cation diffusion facilitator CzcD</fullName>
    </submittedName>
</protein>
<dbReference type="InterPro" id="IPR051820">
    <property type="entry name" value="FAD-binding_MO"/>
</dbReference>
<dbReference type="RefSeq" id="WP_097930532.1">
    <property type="nucleotide sequence ID" value="NZ_OCTN01000005.1"/>
</dbReference>
<evidence type="ECO:0000256" key="5">
    <source>
        <dbReference type="ARBA" id="ARBA00022857"/>
    </source>
</evidence>
<evidence type="ECO:0000256" key="6">
    <source>
        <dbReference type="ARBA" id="ARBA00023002"/>
    </source>
</evidence>
<sequence>MDADVIIIGAGLSGICAASVISVARPNDNIVVLEGRSSIGGTWDLFQYPGVRSDSDMHTLGYSFRPWRGQRAITDGPSILEYIRDTARDQDVQRLIRFNHRLVAANWDSAAQIWHLHVDTPQGQQTLTCRFLLGCTGYYDYESGYLPDFDGQDDFSGAMVHPQHWPDGLDWAGKNVAIIGSGATAVTLLPELARDAAHVTLIQRTPSYVVQMPARDRIAGWLDRVVPARTSHAITRWKNIVVGMLSYQVTRAWPDLMGRMLAGKAAKRADVDPAHFQAPYGPWDQRICVAPDGDMFDALRDGASIRTGHIDRFEGQGVRMQQGDFIPADIIITATGLRLRLGGGADLSVDGGQVRFPDLVSYKGAMLSGVPNFAQMFGYTNASWTLKCELIARWVVRVLDRMERVEATSVVPKLPADMPRKPAVPLTAGYIKRGVGELPLQGNRAPWRVHQNYLRDIYEFRYAPVDDGVLTFTR</sequence>
<organism evidence="8 9">
    <name type="scientific">Pontivivens marinum</name>
    <dbReference type="NCBI Taxonomy" id="1690039"/>
    <lineage>
        <taxon>Bacteria</taxon>
        <taxon>Pseudomonadati</taxon>
        <taxon>Pseudomonadota</taxon>
        <taxon>Alphaproteobacteria</taxon>
        <taxon>Rhodobacterales</taxon>
        <taxon>Paracoccaceae</taxon>
        <taxon>Pontivivens</taxon>
    </lineage>
</organism>
<dbReference type="Proteomes" id="UP000220034">
    <property type="component" value="Unassembled WGS sequence"/>
</dbReference>
<evidence type="ECO:0000256" key="4">
    <source>
        <dbReference type="ARBA" id="ARBA00022827"/>
    </source>
</evidence>
<dbReference type="GO" id="GO:0050661">
    <property type="term" value="F:NADP binding"/>
    <property type="evidence" value="ECO:0007669"/>
    <property type="project" value="InterPro"/>
</dbReference>
<evidence type="ECO:0000313" key="8">
    <source>
        <dbReference type="EMBL" id="SOH94693.1"/>
    </source>
</evidence>
<reference evidence="9" key="1">
    <citation type="submission" date="2017-09" db="EMBL/GenBank/DDBJ databases">
        <authorList>
            <person name="Varghese N."/>
            <person name="Submissions S."/>
        </authorList>
    </citation>
    <scope>NUCLEOTIDE SEQUENCE [LARGE SCALE GENOMIC DNA]</scope>
    <source>
        <strain evidence="9">C7</strain>
    </source>
</reference>
<dbReference type="AlphaFoldDB" id="A0A2C9CU00"/>
<dbReference type="Pfam" id="PF00743">
    <property type="entry name" value="FMO-like"/>
    <property type="match status" value="1"/>
</dbReference>
<dbReference type="InterPro" id="IPR036188">
    <property type="entry name" value="FAD/NAD-bd_sf"/>
</dbReference>
<dbReference type="Gene3D" id="3.50.50.60">
    <property type="entry name" value="FAD/NAD(P)-binding domain"/>
    <property type="match status" value="2"/>
</dbReference>
<evidence type="ECO:0000256" key="7">
    <source>
        <dbReference type="ARBA" id="ARBA00023033"/>
    </source>
</evidence>
<keyword evidence="5" id="KW-0521">NADP</keyword>
<accession>A0A2C9CU00</accession>
<evidence type="ECO:0000256" key="2">
    <source>
        <dbReference type="ARBA" id="ARBA00010139"/>
    </source>
</evidence>
<keyword evidence="4" id="KW-0274">FAD</keyword>
<proteinExistence type="inferred from homology"/>
<evidence type="ECO:0000256" key="3">
    <source>
        <dbReference type="ARBA" id="ARBA00022630"/>
    </source>
</evidence>
<gene>
    <name evidence="8" type="ORF">SAMN06273572_105116</name>
</gene>
<comment type="similarity">
    <text evidence="2">Belongs to the FAD-binding monooxygenase family.</text>
</comment>
<dbReference type="GO" id="GO:0050660">
    <property type="term" value="F:flavin adenine dinucleotide binding"/>
    <property type="evidence" value="ECO:0007669"/>
    <property type="project" value="InterPro"/>
</dbReference>
<dbReference type="FunFam" id="3.50.50.60:FF:000228">
    <property type="entry name" value="FAD-containing monooxygenase EthA"/>
    <property type="match status" value="1"/>
</dbReference>
<evidence type="ECO:0000313" key="9">
    <source>
        <dbReference type="Proteomes" id="UP000220034"/>
    </source>
</evidence>
<dbReference type="PANTHER" id="PTHR43872:SF1">
    <property type="entry name" value="MONOOXYGENASE, PUTATIVE (AFU_ORTHOLOGUE AFUA_8G02570)-RELATED"/>
    <property type="match status" value="1"/>
</dbReference>
<dbReference type="InterPro" id="IPR020946">
    <property type="entry name" value="Flavin_mOase-like"/>
</dbReference>
<dbReference type="SUPFAM" id="SSF51905">
    <property type="entry name" value="FAD/NAD(P)-binding domain"/>
    <property type="match status" value="1"/>
</dbReference>
<comment type="cofactor">
    <cofactor evidence="1">
        <name>FAD</name>
        <dbReference type="ChEBI" id="CHEBI:57692"/>
    </cofactor>
</comment>
<dbReference type="GO" id="GO:0004499">
    <property type="term" value="F:N,N-dimethylaniline monooxygenase activity"/>
    <property type="evidence" value="ECO:0007669"/>
    <property type="project" value="InterPro"/>
</dbReference>
<dbReference type="OrthoDB" id="312624at2"/>
<keyword evidence="7" id="KW-0503">Monooxygenase</keyword>
<evidence type="ECO:0000256" key="1">
    <source>
        <dbReference type="ARBA" id="ARBA00001974"/>
    </source>
</evidence>
<name>A0A2C9CU00_9RHOB</name>
<dbReference type="PANTHER" id="PTHR43872">
    <property type="entry name" value="MONOOXYGENASE, PUTATIVE (AFU_ORTHOLOGUE AFUA_8G02570)-RELATED"/>
    <property type="match status" value="1"/>
</dbReference>
<dbReference type="EMBL" id="OCTN01000005">
    <property type="protein sequence ID" value="SOH94693.1"/>
    <property type="molecule type" value="Genomic_DNA"/>
</dbReference>
<keyword evidence="3" id="KW-0285">Flavoprotein</keyword>
<keyword evidence="6" id="KW-0560">Oxidoreductase</keyword>
<keyword evidence="9" id="KW-1185">Reference proteome</keyword>